<feature type="compositionally biased region" description="Low complexity" evidence="1">
    <location>
        <begin position="81"/>
        <end position="90"/>
    </location>
</feature>
<reference evidence="2" key="1">
    <citation type="submission" date="2025-05" db="UniProtKB">
        <authorList>
            <consortium name="RefSeq"/>
        </authorList>
    </citation>
    <scope>NUCLEOTIDE SEQUENCE [LARGE SCALE GENOMIC DNA]</scope>
</reference>
<dbReference type="Proteomes" id="UP000694856">
    <property type="component" value="Chromosome 1"/>
</dbReference>
<evidence type="ECO:0000313" key="3">
    <source>
        <dbReference type="RefSeq" id="XP_032339082.1"/>
    </source>
</evidence>
<feature type="compositionally biased region" description="Basic and acidic residues" evidence="1">
    <location>
        <begin position="1"/>
        <end position="12"/>
    </location>
</feature>
<gene>
    <name evidence="3" type="primary">LOC116664785</name>
</gene>
<dbReference type="GeneID" id="116664785"/>
<keyword evidence="2" id="KW-1185">Reference proteome</keyword>
<proteinExistence type="predicted"/>
<feature type="region of interest" description="Disordered" evidence="1">
    <location>
        <begin position="67"/>
        <end position="193"/>
    </location>
</feature>
<evidence type="ECO:0000256" key="1">
    <source>
        <dbReference type="SAM" id="MobiDB-lite"/>
    </source>
</evidence>
<accession>A0A8B8TAG3</accession>
<name>A0A8B8TAG3_CAMFR</name>
<protein>
    <submittedName>
        <fullName evidence="3">Uncharacterized protein LOC116664785</fullName>
    </submittedName>
</protein>
<dbReference type="KEGG" id="cfr:116664785"/>
<evidence type="ECO:0000313" key="2">
    <source>
        <dbReference type="Proteomes" id="UP000694856"/>
    </source>
</evidence>
<feature type="compositionally biased region" description="Low complexity" evidence="1">
    <location>
        <begin position="36"/>
        <end position="50"/>
    </location>
</feature>
<reference evidence="3" key="2">
    <citation type="submission" date="2025-08" db="UniProtKB">
        <authorList>
            <consortium name="RefSeq"/>
        </authorList>
    </citation>
    <scope>IDENTIFICATION</scope>
    <source>
        <tissue evidence="3">Ear skin</tissue>
    </source>
</reference>
<sequence length="255" mass="27011">MGDTLHQDRECPKCPLGPPLGRSTRRGDPPCKKSHASSGSAPAAPTRPSPGLSSHLKLFLRVDGGWRSRENLGPGVGGSVRGAAVGAADAEPSLSRHLSSGGARGQRRRCVRTQAGRAPGTRVAARQRGLRRLERSRPPEPGGLGAETREGRVLAAARMAEEPAEAARPGEKGQSFSGPSAIRERDARACGSGVRGARGVLASFRVRSPETQRGLRPPFVDRRGRSLGSSLLHTVAQRRFPGAPRPKLSGRRLYV</sequence>
<feature type="region of interest" description="Disordered" evidence="1">
    <location>
        <begin position="1"/>
        <end position="55"/>
    </location>
</feature>
<dbReference type="RefSeq" id="XP_032339082.1">
    <property type="nucleotide sequence ID" value="XM_032483191.1"/>
</dbReference>
<dbReference type="AlphaFoldDB" id="A0A8B8TAG3"/>
<organism evidence="2 3">
    <name type="scientific">Camelus ferus</name>
    <name type="common">Wild bactrian camel</name>
    <name type="synonym">Camelus bactrianus ferus</name>
    <dbReference type="NCBI Taxonomy" id="419612"/>
    <lineage>
        <taxon>Eukaryota</taxon>
        <taxon>Metazoa</taxon>
        <taxon>Chordata</taxon>
        <taxon>Craniata</taxon>
        <taxon>Vertebrata</taxon>
        <taxon>Euteleostomi</taxon>
        <taxon>Mammalia</taxon>
        <taxon>Eutheria</taxon>
        <taxon>Laurasiatheria</taxon>
        <taxon>Artiodactyla</taxon>
        <taxon>Tylopoda</taxon>
        <taxon>Camelidae</taxon>
        <taxon>Camelus</taxon>
    </lineage>
</organism>